<evidence type="ECO:0000256" key="6">
    <source>
        <dbReference type="PROSITE-ProRule" id="PRU01240"/>
    </source>
</evidence>
<evidence type="ECO:0000256" key="1">
    <source>
        <dbReference type="ARBA" id="ARBA00011073"/>
    </source>
</evidence>
<dbReference type="InterPro" id="IPR034061">
    <property type="entry name" value="Peptidases_S8_Autotransporter"/>
</dbReference>
<evidence type="ECO:0000256" key="4">
    <source>
        <dbReference type="ARBA" id="ARBA00022801"/>
    </source>
</evidence>
<dbReference type="PROSITE" id="PS51892">
    <property type="entry name" value="SUBTILASE"/>
    <property type="match status" value="1"/>
</dbReference>
<keyword evidence="11" id="KW-1185">Reference proteome</keyword>
<feature type="compositionally biased region" description="Polar residues" evidence="7">
    <location>
        <begin position="57"/>
        <end position="75"/>
    </location>
</feature>
<feature type="active site" description="Charge relay system" evidence="6">
    <location>
        <position position="126"/>
    </location>
</feature>
<feature type="active site" description="Charge relay system" evidence="6">
    <location>
        <position position="93"/>
    </location>
</feature>
<dbReference type="CDD" id="cd04848">
    <property type="entry name" value="Peptidases_S8_Autotransporter_serine_protease_like"/>
    <property type="match status" value="1"/>
</dbReference>
<dbReference type="InterPro" id="IPR015500">
    <property type="entry name" value="Peptidase_S8_subtilisin-rel"/>
</dbReference>
<sequence length="762" mass="78395">MSNQLLTSTACGLMLALSACGGGGGGSGAPISTPTPPSSFTPPPPPPPPPPPVTTTNFNTTEYQRSNGATSSGAISAWQSGATGSGVKLAIVDSGINPSLPEFVGRIDPASRDVASNRPLGDEDGHGTAVAATAAAARNDSQNVGVAFDATILSFRADSPGTCSGEDGCDFFDNAIAQGVDAARIAGAKVINLSLGGSSPGSILMSAMQRAVSAGIILVISAGNDGNDPLKGKNADPFALIPAQTFPGQVIIAGSVGVADGTGTNLNQLSDFSNQAGQGQNWYLTALGYRVRTIDQTGTGFLYSGTSFSAPIITGAVALMAQAFPNLTARQIVEILFNTADDLGAAGDDAVYGQGRLNIARAFQPVGTTSLAGTAVEVTDESVTGGLPEAAGDSGGQSSFGAVIVDGYDRAFAMNLAKGLRNAGARRPLENSLASHMTGAALQAGQLSVAMSIAQRPGSPGIFDMMSLAIGPEDARRSRLVAGSAVARLDAKTKASFGIGHGSKHLERQLTNAEGGAFLVARDVSGDPGFQARSGTSMAMRRNLGFAGVTIASEQGKVWQDVKLGVDDAPYRYTSVTLDRRFGDNSWGSIGLSRLEEKETLLGGRLGSLYGSVGSSSLFLDAEARQKLGSGWTATIMGRRGWTQFDSGEFTTAAYSFDLAKYGMLRRDDRLGFRIAQPLRVESGGISMLLPTGYDYSSGIATSSTQRLGFAPSGREIDAELSYSTSLGRGWLGANFFARRQPGHVAVADPDLGAAIRYSLGF</sequence>
<dbReference type="PANTHER" id="PTHR43806:SF11">
    <property type="entry name" value="CEREVISIN-RELATED"/>
    <property type="match status" value="1"/>
</dbReference>
<evidence type="ECO:0000256" key="3">
    <source>
        <dbReference type="ARBA" id="ARBA00022729"/>
    </source>
</evidence>
<evidence type="ECO:0000256" key="2">
    <source>
        <dbReference type="ARBA" id="ARBA00022670"/>
    </source>
</evidence>
<comment type="caution">
    <text evidence="10">The sequence shown here is derived from an EMBL/GenBank/DDBJ whole genome shotgun (WGS) entry which is preliminary data.</text>
</comment>
<dbReference type="SUPFAM" id="SSF101447">
    <property type="entry name" value="Formin homology 2 domain (FH2 domain)"/>
    <property type="match status" value="1"/>
</dbReference>
<reference evidence="10 11" key="1">
    <citation type="submission" date="2022-05" db="EMBL/GenBank/DDBJ databases">
        <authorList>
            <person name="Jo J.-H."/>
            <person name="Im W.-T."/>
        </authorList>
    </citation>
    <scope>NUCLEOTIDE SEQUENCE [LARGE SCALE GENOMIC DNA]</scope>
    <source>
        <strain evidence="10 11">NSE70-1</strain>
    </source>
</reference>
<dbReference type="SUPFAM" id="SSF52743">
    <property type="entry name" value="Subtilisin-like"/>
    <property type="match status" value="1"/>
</dbReference>
<dbReference type="InterPro" id="IPR050131">
    <property type="entry name" value="Peptidase_S8_subtilisin-like"/>
</dbReference>
<dbReference type="InterPro" id="IPR000209">
    <property type="entry name" value="Peptidase_S8/S53_dom"/>
</dbReference>
<dbReference type="EMBL" id="JAMGBA010000002">
    <property type="protein sequence ID" value="MCL6698947.1"/>
    <property type="molecule type" value="Genomic_DNA"/>
</dbReference>
<comment type="similarity">
    <text evidence="1 6">Belongs to the peptidase S8 family.</text>
</comment>
<keyword evidence="5 6" id="KW-0720">Serine protease</keyword>
<dbReference type="PROSITE" id="PS00138">
    <property type="entry name" value="SUBTILASE_SER"/>
    <property type="match status" value="1"/>
</dbReference>
<proteinExistence type="inferred from homology"/>
<feature type="signal peptide" evidence="8">
    <location>
        <begin position="1"/>
        <end position="21"/>
    </location>
</feature>
<dbReference type="RefSeq" id="WP_249904328.1">
    <property type="nucleotide sequence ID" value="NZ_JAMGBA010000002.1"/>
</dbReference>
<evidence type="ECO:0000313" key="10">
    <source>
        <dbReference type="EMBL" id="MCL6698947.1"/>
    </source>
</evidence>
<dbReference type="Gene3D" id="3.40.50.200">
    <property type="entry name" value="Peptidase S8/S53 domain"/>
    <property type="match status" value="1"/>
</dbReference>
<evidence type="ECO:0000259" key="9">
    <source>
        <dbReference type="Pfam" id="PF00082"/>
    </source>
</evidence>
<evidence type="ECO:0000256" key="5">
    <source>
        <dbReference type="ARBA" id="ARBA00022825"/>
    </source>
</evidence>
<name>A0ABT0RVC8_9SPHN</name>
<dbReference type="Proteomes" id="UP001203410">
    <property type="component" value="Unassembled WGS sequence"/>
</dbReference>
<dbReference type="InterPro" id="IPR036852">
    <property type="entry name" value="Peptidase_S8/S53_dom_sf"/>
</dbReference>
<protein>
    <submittedName>
        <fullName evidence="10">S8 family serine peptidase</fullName>
    </submittedName>
</protein>
<keyword evidence="3 8" id="KW-0732">Signal</keyword>
<organism evidence="10 11">
    <name type="scientific">Sphingomonas caseinilyticus</name>
    <dbReference type="NCBI Taxonomy" id="2908205"/>
    <lineage>
        <taxon>Bacteria</taxon>
        <taxon>Pseudomonadati</taxon>
        <taxon>Pseudomonadota</taxon>
        <taxon>Alphaproteobacteria</taxon>
        <taxon>Sphingomonadales</taxon>
        <taxon>Sphingomonadaceae</taxon>
        <taxon>Sphingomonas</taxon>
    </lineage>
</organism>
<dbReference type="PANTHER" id="PTHR43806">
    <property type="entry name" value="PEPTIDASE S8"/>
    <property type="match status" value="1"/>
</dbReference>
<gene>
    <name evidence="10" type="ORF">LZ496_09155</name>
</gene>
<dbReference type="Pfam" id="PF00082">
    <property type="entry name" value="Peptidase_S8"/>
    <property type="match status" value="1"/>
</dbReference>
<evidence type="ECO:0000313" key="11">
    <source>
        <dbReference type="Proteomes" id="UP001203410"/>
    </source>
</evidence>
<feature type="domain" description="Peptidase S8/S53" evidence="9">
    <location>
        <begin position="84"/>
        <end position="355"/>
    </location>
</feature>
<feature type="compositionally biased region" description="Pro residues" evidence="7">
    <location>
        <begin position="33"/>
        <end position="53"/>
    </location>
</feature>
<dbReference type="PRINTS" id="PR00723">
    <property type="entry name" value="SUBTILISIN"/>
</dbReference>
<accession>A0ABT0RVC8</accession>
<evidence type="ECO:0000256" key="8">
    <source>
        <dbReference type="SAM" id="SignalP"/>
    </source>
</evidence>
<evidence type="ECO:0000256" key="7">
    <source>
        <dbReference type="SAM" id="MobiDB-lite"/>
    </source>
</evidence>
<feature type="chain" id="PRO_5047135563" evidence="8">
    <location>
        <begin position="22"/>
        <end position="762"/>
    </location>
</feature>
<feature type="region of interest" description="Disordered" evidence="7">
    <location>
        <begin position="22"/>
        <end position="75"/>
    </location>
</feature>
<feature type="active site" description="Charge relay system" evidence="6">
    <location>
        <position position="307"/>
    </location>
</feature>
<dbReference type="InterPro" id="IPR023828">
    <property type="entry name" value="Peptidase_S8_Ser-AS"/>
</dbReference>
<keyword evidence="4 6" id="KW-0378">Hydrolase</keyword>
<keyword evidence="2 6" id="KW-0645">Protease</keyword>